<evidence type="ECO:0000313" key="3">
    <source>
        <dbReference type="Proteomes" id="UP000266723"/>
    </source>
</evidence>
<keyword evidence="1" id="KW-0812">Transmembrane</keyword>
<proteinExistence type="predicted"/>
<accession>A0ABQ7B4L4</accession>
<reference evidence="2 3" key="1">
    <citation type="journal article" date="2020" name="BMC Genomics">
        <title>Intraspecific diversification of the crop wild relative Brassica cretica Lam. using demographic model selection.</title>
        <authorList>
            <person name="Kioukis A."/>
            <person name="Michalopoulou V.A."/>
            <person name="Briers L."/>
            <person name="Pirintsos S."/>
            <person name="Studholme D.J."/>
            <person name="Pavlidis P."/>
            <person name="Sarris P.F."/>
        </authorList>
    </citation>
    <scope>NUCLEOTIDE SEQUENCE [LARGE SCALE GENOMIC DNA]</scope>
    <source>
        <strain evidence="3">cv. PFS-1207/04</strain>
    </source>
</reference>
<comment type="caution">
    <text evidence="2">The sequence shown here is derived from an EMBL/GenBank/DDBJ whole genome shotgun (WGS) entry which is preliminary data.</text>
</comment>
<feature type="transmembrane region" description="Helical" evidence="1">
    <location>
        <begin position="190"/>
        <end position="214"/>
    </location>
</feature>
<sequence length="236" mass="26543">MLDKFSLGNEVLSRQKNPKKESPLLICCSDGRCFSPPPGTVPLRLSIRRLSLNCGISTSIRRGFRSGLGRVTTYILWPAIGWKTKGWWPHRLLYDGREPVRRNPASVKSDVQASFQGSPDCFERLSGLLITFSPCLRYFFSFESVLWCAVCRSKPALMWVATSSIRFGEIFFTSVFIVPSVRISLPSSMVLTSIVCGVMLFTGIRMGCVVPWFLTDWFSGFLGKELWSFSSIEIGL</sequence>
<name>A0ABQ7B4L4_BRACR</name>
<keyword evidence="1" id="KW-0472">Membrane</keyword>
<gene>
    <name evidence="2" type="ORF">DY000_02044033</name>
</gene>
<evidence type="ECO:0000313" key="2">
    <source>
        <dbReference type="EMBL" id="KAF3527287.1"/>
    </source>
</evidence>
<keyword evidence="1" id="KW-1133">Transmembrane helix</keyword>
<feature type="transmembrane region" description="Helical" evidence="1">
    <location>
        <begin position="156"/>
        <end position="178"/>
    </location>
</feature>
<protein>
    <submittedName>
        <fullName evidence="2">Uncharacterized protein</fullName>
    </submittedName>
</protein>
<dbReference type="Proteomes" id="UP000266723">
    <property type="component" value="Unassembled WGS sequence"/>
</dbReference>
<evidence type="ECO:0000256" key="1">
    <source>
        <dbReference type="SAM" id="Phobius"/>
    </source>
</evidence>
<dbReference type="EMBL" id="QGKV02001507">
    <property type="protein sequence ID" value="KAF3527287.1"/>
    <property type="molecule type" value="Genomic_DNA"/>
</dbReference>
<keyword evidence="3" id="KW-1185">Reference proteome</keyword>
<organism evidence="2 3">
    <name type="scientific">Brassica cretica</name>
    <name type="common">Mustard</name>
    <dbReference type="NCBI Taxonomy" id="69181"/>
    <lineage>
        <taxon>Eukaryota</taxon>
        <taxon>Viridiplantae</taxon>
        <taxon>Streptophyta</taxon>
        <taxon>Embryophyta</taxon>
        <taxon>Tracheophyta</taxon>
        <taxon>Spermatophyta</taxon>
        <taxon>Magnoliopsida</taxon>
        <taxon>eudicotyledons</taxon>
        <taxon>Gunneridae</taxon>
        <taxon>Pentapetalae</taxon>
        <taxon>rosids</taxon>
        <taxon>malvids</taxon>
        <taxon>Brassicales</taxon>
        <taxon>Brassicaceae</taxon>
        <taxon>Brassiceae</taxon>
        <taxon>Brassica</taxon>
    </lineage>
</organism>